<dbReference type="Gene3D" id="3.60.15.10">
    <property type="entry name" value="Ribonuclease Z/Hydroxyacylglutathione hydrolase-like"/>
    <property type="match status" value="1"/>
</dbReference>
<dbReference type="InterPro" id="IPR052159">
    <property type="entry name" value="Competence_DNA_uptake"/>
</dbReference>
<evidence type="ECO:0000313" key="3">
    <source>
        <dbReference type="EMBL" id="OGZ32401.1"/>
    </source>
</evidence>
<keyword evidence="1" id="KW-0812">Transmembrane</keyword>
<dbReference type="STRING" id="1801726.A3H02_00600"/>
<dbReference type="CDD" id="cd07731">
    <property type="entry name" value="ComA-like_MBL-fold"/>
    <property type="match status" value="1"/>
</dbReference>
<feature type="domain" description="Metallo-beta-lactamase" evidence="2">
    <location>
        <begin position="40"/>
        <end position="232"/>
    </location>
</feature>
<dbReference type="AlphaFoldDB" id="A0A1G2F4A9"/>
<organism evidence="3 4">
    <name type="scientific">Candidatus Niyogibacteria bacterium RIFCSPLOWO2_12_FULL_41_13</name>
    <dbReference type="NCBI Taxonomy" id="1801726"/>
    <lineage>
        <taxon>Bacteria</taxon>
        <taxon>Candidatus Niyogiibacteriota</taxon>
    </lineage>
</organism>
<feature type="transmembrane region" description="Helical" evidence="1">
    <location>
        <begin position="9"/>
        <end position="28"/>
    </location>
</feature>
<dbReference type="Pfam" id="PF00753">
    <property type="entry name" value="Lactamase_B"/>
    <property type="match status" value="1"/>
</dbReference>
<dbReference type="PANTHER" id="PTHR30619">
    <property type="entry name" value="DNA INTERNALIZATION/COMPETENCE PROTEIN COMEC/REC2"/>
    <property type="match status" value="1"/>
</dbReference>
<dbReference type="InterPro" id="IPR036866">
    <property type="entry name" value="RibonucZ/Hydroxyglut_hydro"/>
</dbReference>
<reference evidence="3 4" key="1">
    <citation type="journal article" date="2016" name="Nat. Commun.">
        <title>Thousands of microbial genomes shed light on interconnected biogeochemical processes in an aquifer system.</title>
        <authorList>
            <person name="Anantharaman K."/>
            <person name="Brown C.T."/>
            <person name="Hug L.A."/>
            <person name="Sharon I."/>
            <person name="Castelle C.J."/>
            <person name="Probst A.J."/>
            <person name="Thomas B.C."/>
            <person name="Singh A."/>
            <person name="Wilkins M.J."/>
            <person name="Karaoz U."/>
            <person name="Brodie E.L."/>
            <person name="Williams K.H."/>
            <person name="Hubbard S.S."/>
            <person name="Banfield J.F."/>
        </authorList>
    </citation>
    <scope>NUCLEOTIDE SEQUENCE [LARGE SCALE GENOMIC DNA]</scope>
</reference>
<dbReference type="InterPro" id="IPR035681">
    <property type="entry name" value="ComA-like_MBL"/>
</dbReference>
<protein>
    <recommendedName>
        <fullName evidence="2">Metallo-beta-lactamase domain-containing protein</fullName>
    </recommendedName>
</protein>
<dbReference type="Proteomes" id="UP000176787">
    <property type="component" value="Unassembled WGS sequence"/>
</dbReference>
<proteinExistence type="predicted"/>
<accession>A0A1G2F4A9</accession>
<evidence type="ECO:0000256" key="1">
    <source>
        <dbReference type="SAM" id="Phobius"/>
    </source>
</evidence>
<dbReference type="PANTHER" id="PTHR30619:SF1">
    <property type="entry name" value="RECOMBINATION PROTEIN 2"/>
    <property type="match status" value="1"/>
</dbReference>
<comment type="caution">
    <text evidence="3">The sequence shown here is derived from an EMBL/GenBank/DDBJ whole genome shotgun (WGS) entry which is preliminary data.</text>
</comment>
<gene>
    <name evidence="3" type="ORF">A3H02_00600</name>
</gene>
<dbReference type="EMBL" id="MHMS01000008">
    <property type="protein sequence ID" value="OGZ32401.1"/>
    <property type="molecule type" value="Genomic_DNA"/>
</dbReference>
<evidence type="ECO:0000259" key="2">
    <source>
        <dbReference type="Pfam" id="PF00753"/>
    </source>
</evidence>
<evidence type="ECO:0000313" key="4">
    <source>
        <dbReference type="Proteomes" id="UP000176787"/>
    </source>
</evidence>
<dbReference type="SUPFAM" id="SSF56281">
    <property type="entry name" value="Metallo-hydrolase/oxidoreductase"/>
    <property type="match status" value="1"/>
</dbReference>
<keyword evidence="1" id="KW-1133">Transmembrane helix</keyword>
<name>A0A1G2F4A9_9BACT</name>
<sequence length="284" mass="32276">MIQKTLKNFPYYFLALLLIISIIIFLNLNKENDLTIAFLNVGQGDAMFIETPSKNQILIDAGPDGKRVLREIKKIMPFFDKTIDLTVLSHPNKDHLAGFIDVLKRYEIRYSLSSGAKHTIAEFKEWEKLLNDEKIEKIQAKRGLRVHLDKNLYLDILAPIGKNEYKDLKSFTDSMVVARLVYGKTSFLFTGDMEEKNELQLLNLNTFVDSDVLKVAHHGSKYSSGENWLQAVSPIVGAIQVGKNNKYGHPTRETLSRLEKSGIKISRTDVDGTIILKSDGEKIY</sequence>
<dbReference type="InterPro" id="IPR001279">
    <property type="entry name" value="Metallo-B-lactamas"/>
</dbReference>
<keyword evidence="1" id="KW-0472">Membrane</keyword>